<evidence type="ECO:0000313" key="15">
    <source>
        <dbReference type="Proteomes" id="UP000665020"/>
    </source>
</evidence>
<dbReference type="Gene3D" id="3.20.20.70">
    <property type="entry name" value="Aldolase class I"/>
    <property type="match status" value="1"/>
</dbReference>
<dbReference type="GO" id="GO:0008840">
    <property type="term" value="F:4-hydroxy-tetrahydrodipicolinate synthase activity"/>
    <property type="evidence" value="ECO:0007669"/>
    <property type="project" value="UniProtKB-UniRule"/>
</dbReference>
<dbReference type="InterPro" id="IPR005263">
    <property type="entry name" value="DapA"/>
</dbReference>
<evidence type="ECO:0000256" key="12">
    <source>
        <dbReference type="PIRSR" id="PIRSR001365-1"/>
    </source>
</evidence>
<dbReference type="PRINTS" id="PR00146">
    <property type="entry name" value="DHPICSNTHASE"/>
</dbReference>
<dbReference type="CDD" id="cd00408">
    <property type="entry name" value="DHDPS-like"/>
    <property type="match status" value="1"/>
</dbReference>
<keyword evidence="7 11" id="KW-0456">Lyase</keyword>
<evidence type="ECO:0000256" key="11">
    <source>
        <dbReference type="PIRNR" id="PIRNR001365"/>
    </source>
</evidence>
<keyword evidence="4" id="KW-0028">Amino-acid biosynthesis</keyword>
<evidence type="ECO:0000256" key="7">
    <source>
        <dbReference type="ARBA" id="ARBA00023239"/>
    </source>
</evidence>
<evidence type="ECO:0000256" key="4">
    <source>
        <dbReference type="ARBA" id="ARBA00022605"/>
    </source>
</evidence>
<feature type="active site" description="Schiff-base intermediate with substrate" evidence="12">
    <location>
        <position position="165"/>
    </location>
</feature>
<dbReference type="AlphaFoldDB" id="A0A8A7KCI1"/>
<reference evidence="14" key="1">
    <citation type="submission" date="2019-12" db="EMBL/GenBank/DDBJ databases">
        <authorList>
            <person name="zhang j."/>
            <person name="sun C.M."/>
        </authorList>
    </citation>
    <scope>NUCLEOTIDE SEQUENCE</scope>
    <source>
        <strain evidence="14">NS-1</strain>
    </source>
</reference>
<comment type="pathway">
    <text evidence="2">Amino-acid biosynthesis; L-lysine biosynthesis via DAP pathway; (S)-tetrahydrodipicolinate from L-aspartate: step 3/4.</text>
</comment>
<dbReference type="GO" id="GO:0019877">
    <property type="term" value="P:diaminopimelate biosynthetic process"/>
    <property type="evidence" value="ECO:0007669"/>
    <property type="project" value="UniProtKB-KW"/>
</dbReference>
<sequence length="296" mass="32910">MKRMKGINTALLTPFTKEGKLDKEALKDHINFLVEKGVHGLYILGTTGEAFLLDKEERKEVAELAVEYADGRVPIFAMIGSIPTSNACELAVHAKEVGVSGIGAITPIYHCVNQQEIKEYYHAIAKSVGEDYPLYLYNLPGRSGSELLPETVTELSKIINIVGIKNSMSDMIRLNNFINKTDDNFDVLQGCDPLILPAMVCGAKGAVSGISNVFPELFVKLYDLTMNENYEEARRIQKLCTEATIILKEGANLAYLKTGVEIRGLKKTYTHKPLLDISEEEIKALRNDMQKILEQI</sequence>
<evidence type="ECO:0000256" key="6">
    <source>
        <dbReference type="ARBA" id="ARBA00023154"/>
    </source>
</evidence>
<organism evidence="14 15">
    <name type="scientific">Iocasia fonsfrigidae</name>
    <dbReference type="NCBI Taxonomy" id="2682810"/>
    <lineage>
        <taxon>Bacteria</taxon>
        <taxon>Bacillati</taxon>
        <taxon>Bacillota</taxon>
        <taxon>Clostridia</taxon>
        <taxon>Halanaerobiales</taxon>
        <taxon>Halanaerobiaceae</taxon>
        <taxon>Iocasia</taxon>
    </lineage>
</organism>
<dbReference type="PROSITE" id="PS00665">
    <property type="entry name" value="DHDPS_1"/>
    <property type="match status" value="1"/>
</dbReference>
<dbReference type="NCBIfam" id="TIGR00674">
    <property type="entry name" value="dapA"/>
    <property type="match status" value="1"/>
</dbReference>
<keyword evidence="8" id="KW-0704">Schiff base</keyword>
<evidence type="ECO:0000256" key="1">
    <source>
        <dbReference type="ARBA" id="ARBA00003294"/>
    </source>
</evidence>
<proteinExistence type="inferred from homology"/>
<dbReference type="PANTHER" id="PTHR42849:SF1">
    <property type="entry name" value="N-ACETYLNEURAMINATE LYASE"/>
    <property type="match status" value="1"/>
</dbReference>
<keyword evidence="5" id="KW-0220">Diaminopimelate biosynthesis</keyword>
<dbReference type="Proteomes" id="UP000665020">
    <property type="component" value="Chromosome"/>
</dbReference>
<dbReference type="GO" id="GO:0005829">
    <property type="term" value="C:cytosol"/>
    <property type="evidence" value="ECO:0007669"/>
    <property type="project" value="TreeGrafter"/>
</dbReference>
<dbReference type="InterPro" id="IPR020624">
    <property type="entry name" value="Schiff_base-form_aldolases_CS"/>
</dbReference>
<comment type="similarity">
    <text evidence="11">Belongs to the DapA family.</text>
</comment>
<dbReference type="InterPro" id="IPR002220">
    <property type="entry name" value="DapA-like"/>
</dbReference>
<dbReference type="PIRSF" id="PIRSF001365">
    <property type="entry name" value="DHDPS"/>
    <property type="match status" value="1"/>
</dbReference>
<dbReference type="SMART" id="SM01130">
    <property type="entry name" value="DHDPS"/>
    <property type="match status" value="1"/>
</dbReference>
<evidence type="ECO:0000256" key="10">
    <source>
        <dbReference type="NCBIfam" id="TIGR00674"/>
    </source>
</evidence>
<comment type="function">
    <text evidence="1">Catalyzes the condensation of (S)-aspartate-beta-semialdehyde [(S)-ASA] and pyruvate to 4-hydroxy-tetrahydrodipicolinate (HTPA).</text>
</comment>
<name>A0A8A7KCI1_9FIRM</name>
<comment type="catalytic activity">
    <reaction evidence="9">
        <text>L-aspartate 4-semialdehyde + pyruvate = (2S,4S)-4-hydroxy-2,3,4,5-tetrahydrodipicolinate + H2O + H(+)</text>
        <dbReference type="Rhea" id="RHEA:34171"/>
        <dbReference type="ChEBI" id="CHEBI:15361"/>
        <dbReference type="ChEBI" id="CHEBI:15377"/>
        <dbReference type="ChEBI" id="CHEBI:15378"/>
        <dbReference type="ChEBI" id="CHEBI:67139"/>
        <dbReference type="ChEBI" id="CHEBI:537519"/>
        <dbReference type="EC" id="4.3.3.7"/>
    </reaction>
</comment>
<keyword evidence="6" id="KW-0457">Lysine biosynthesis</keyword>
<dbReference type="EC" id="4.3.3.7" evidence="3 10"/>
<gene>
    <name evidence="14" type="primary">dapA</name>
    <name evidence="14" type="ORF">GM661_17205</name>
</gene>
<dbReference type="SUPFAM" id="SSF51569">
    <property type="entry name" value="Aldolase"/>
    <property type="match status" value="1"/>
</dbReference>
<feature type="binding site" evidence="13">
    <location>
        <position position="47"/>
    </location>
    <ligand>
        <name>pyruvate</name>
        <dbReference type="ChEBI" id="CHEBI:15361"/>
    </ligand>
</feature>
<evidence type="ECO:0000256" key="2">
    <source>
        <dbReference type="ARBA" id="ARBA00005120"/>
    </source>
</evidence>
<dbReference type="GO" id="GO:0008747">
    <property type="term" value="F:N-acetylneuraminate lyase activity"/>
    <property type="evidence" value="ECO:0007669"/>
    <property type="project" value="TreeGrafter"/>
</dbReference>
<feature type="active site" description="Proton donor/acceptor" evidence="12">
    <location>
        <position position="137"/>
    </location>
</feature>
<dbReference type="Pfam" id="PF00701">
    <property type="entry name" value="DHDPS"/>
    <property type="match status" value="1"/>
</dbReference>
<evidence type="ECO:0000256" key="5">
    <source>
        <dbReference type="ARBA" id="ARBA00022915"/>
    </source>
</evidence>
<protein>
    <recommendedName>
        <fullName evidence="3 10">4-hydroxy-tetrahydrodipicolinate synthase</fullName>
        <ecNumber evidence="3 10">4.3.3.7</ecNumber>
    </recommendedName>
</protein>
<dbReference type="InterPro" id="IPR013785">
    <property type="entry name" value="Aldolase_TIM"/>
</dbReference>
<evidence type="ECO:0000256" key="9">
    <source>
        <dbReference type="ARBA" id="ARBA00047836"/>
    </source>
</evidence>
<evidence type="ECO:0000256" key="13">
    <source>
        <dbReference type="PIRSR" id="PIRSR001365-2"/>
    </source>
</evidence>
<keyword evidence="15" id="KW-1185">Reference proteome</keyword>
<dbReference type="KEGG" id="ifn:GM661_17205"/>
<dbReference type="PANTHER" id="PTHR42849">
    <property type="entry name" value="N-ACETYLNEURAMINATE LYASE"/>
    <property type="match status" value="1"/>
</dbReference>
<evidence type="ECO:0000256" key="8">
    <source>
        <dbReference type="ARBA" id="ARBA00023270"/>
    </source>
</evidence>
<evidence type="ECO:0000256" key="3">
    <source>
        <dbReference type="ARBA" id="ARBA00012086"/>
    </source>
</evidence>
<dbReference type="EMBL" id="CP046640">
    <property type="protein sequence ID" value="QTL99563.1"/>
    <property type="molecule type" value="Genomic_DNA"/>
</dbReference>
<accession>A0A8A7KCI1</accession>
<feature type="binding site" evidence="13">
    <location>
        <position position="207"/>
    </location>
    <ligand>
        <name>pyruvate</name>
        <dbReference type="ChEBI" id="CHEBI:15361"/>
    </ligand>
</feature>
<dbReference type="RefSeq" id="WP_230867899.1">
    <property type="nucleotide sequence ID" value="NZ_CP046640.1"/>
</dbReference>
<dbReference type="UniPathway" id="UPA00034">
    <property type="reaction ID" value="UER00017"/>
</dbReference>
<evidence type="ECO:0000313" key="14">
    <source>
        <dbReference type="EMBL" id="QTL99563.1"/>
    </source>
</evidence>
<dbReference type="GO" id="GO:0009089">
    <property type="term" value="P:lysine biosynthetic process via diaminopimelate"/>
    <property type="evidence" value="ECO:0007669"/>
    <property type="project" value="UniProtKB-UniRule"/>
</dbReference>
<dbReference type="GO" id="GO:0019262">
    <property type="term" value="P:N-acetylneuraminate catabolic process"/>
    <property type="evidence" value="ECO:0007669"/>
    <property type="project" value="TreeGrafter"/>
</dbReference>